<evidence type="ECO:0000313" key="2">
    <source>
        <dbReference type="EMBL" id="EHN58450.1"/>
    </source>
</evidence>
<dbReference type="EMBL" id="AFVZ01000001">
    <property type="protein sequence ID" value="EHN58450.1"/>
    <property type="molecule type" value="Genomic_DNA"/>
</dbReference>
<gene>
    <name evidence="2" type="ORF">OKIT_0328</name>
</gene>
<name>G9WJ01_9LACO</name>
<accession>G9WJ01</accession>
<evidence type="ECO:0000259" key="1">
    <source>
        <dbReference type="Pfam" id="PF13349"/>
    </source>
</evidence>
<dbReference type="PATRIC" id="fig|1045004.4.peg.327"/>
<dbReference type="Pfam" id="PF13349">
    <property type="entry name" value="DUF4097"/>
    <property type="match status" value="1"/>
</dbReference>
<dbReference type="eggNOG" id="COG3595">
    <property type="taxonomic scope" value="Bacteria"/>
</dbReference>
<protein>
    <recommendedName>
        <fullName evidence="1">DUF4097 domain-containing protein</fullName>
    </recommendedName>
</protein>
<dbReference type="InterPro" id="IPR025164">
    <property type="entry name" value="Toastrack_DUF4097"/>
</dbReference>
<dbReference type="HOGENOM" id="CLU_737390_0_0_9"/>
<proteinExistence type="predicted"/>
<organism evidence="2 3">
    <name type="scientific">Oenococcus kitaharae DSM 17330</name>
    <dbReference type="NCBI Taxonomy" id="1045004"/>
    <lineage>
        <taxon>Bacteria</taxon>
        <taxon>Bacillati</taxon>
        <taxon>Bacillota</taxon>
        <taxon>Bacilli</taxon>
        <taxon>Lactobacillales</taxon>
        <taxon>Lactobacillaceae</taxon>
        <taxon>Oenococcus</taxon>
    </lineage>
</organism>
<feature type="domain" description="DUF4097" evidence="1">
    <location>
        <begin position="103"/>
        <end position="373"/>
    </location>
</feature>
<keyword evidence="3" id="KW-1185">Reference proteome</keyword>
<dbReference type="Proteomes" id="UP000004959">
    <property type="component" value="Chromosome"/>
</dbReference>
<comment type="caution">
    <text evidence="2">The sequence shown here is derived from an EMBL/GenBank/DDBJ whole genome shotgun (WGS) entry which is preliminary data.</text>
</comment>
<dbReference type="STRING" id="336988.NT96_04825"/>
<reference evidence="2 3" key="1">
    <citation type="journal article" date="2012" name="PLoS ONE">
        <title>Functional divergence in the genus oenococcus as predicted by genome sequencing of the newly-described species, Oenococcus kitaharae.</title>
        <authorList>
            <person name="Borneman A.R."/>
            <person name="McCarthy J.M."/>
            <person name="Chambers P.J."/>
            <person name="Bartowsky E.J."/>
        </authorList>
    </citation>
    <scope>NUCLEOTIDE SEQUENCE [LARGE SCALE GENOMIC DNA]</scope>
    <source>
        <strain evidence="3">DSM17330</strain>
    </source>
</reference>
<dbReference type="AlphaFoldDB" id="G9WJ01"/>
<evidence type="ECO:0000313" key="3">
    <source>
        <dbReference type="Proteomes" id="UP000004959"/>
    </source>
</evidence>
<sequence>MDDLINKKLTRLFSGYEKTADLDDLHDEIFDDVKESAKDLQQKEHLSDEEAVDKAFLQMGDLTKVIDQIGEKKGNGTFKFNFHFLSQQDSEVVYEDEFALDEIEKINLKFHSDAVKIISTDSDKLKLTQYKNPQTADDPIVQVSSQNGDLNIHLPEKKFSISIGVFISTTRLPKLLIELPNSYKGTLNSDFGSGSMLVKGIKNHAAANFTFHSGSLKISNSVFSESGCSFHSGSLSVSDSLADYFGSDFSSGTLRLNNVTAKYDIKATSGTVRLNKITGAGSVNLSSGVVRADFKKVTGDLKLTALSGMIRAVLPSQDEFAFKLSAKTGTVRLKDVFDAPVDYDIESSSAKLGTVGEAKSYRLLSRVSSGTIVID</sequence>
<dbReference type="RefSeq" id="WP_007744731.1">
    <property type="nucleotide sequence ID" value="NZ_CM001398.1"/>
</dbReference>